<comment type="caution">
    <text evidence="3">The sequence shown here is derived from an EMBL/GenBank/DDBJ whole genome shotgun (WGS) entry which is preliminary data.</text>
</comment>
<name>A0A395RVW5_FUSSP</name>
<feature type="domain" description="DUF6594" evidence="2">
    <location>
        <begin position="13"/>
        <end position="264"/>
    </location>
</feature>
<protein>
    <recommendedName>
        <fullName evidence="2">DUF6594 domain-containing protein</fullName>
    </recommendedName>
</protein>
<evidence type="ECO:0000313" key="3">
    <source>
        <dbReference type="EMBL" id="RGP64296.1"/>
    </source>
</evidence>
<feature type="transmembrane region" description="Helical" evidence="1">
    <location>
        <begin position="252"/>
        <end position="269"/>
    </location>
</feature>
<dbReference type="Proteomes" id="UP000266152">
    <property type="component" value="Unassembled WGS sequence"/>
</dbReference>
<dbReference type="PANTHER" id="PTHR34502">
    <property type="entry name" value="DUF6594 DOMAIN-CONTAINING PROTEIN-RELATED"/>
    <property type="match status" value="1"/>
</dbReference>
<dbReference type="STRING" id="5514.A0A395RVW5"/>
<feature type="transmembrane region" description="Helical" evidence="1">
    <location>
        <begin position="202"/>
        <end position="221"/>
    </location>
</feature>
<organism evidence="3 4">
    <name type="scientific">Fusarium sporotrichioides</name>
    <dbReference type="NCBI Taxonomy" id="5514"/>
    <lineage>
        <taxon>Eukaryota</taxon>
        <taxon>Fungi</taxon>
        <taxon>Dikarya</taxon>
        <taxon>Ascomycota</taxon>
        <taxon>Pezizomycotina</taxon>
        <taxon>Sordariomycetes</taxon>
        <taxon>Hypocreomycetidae</taxon>
        <taxon>Hypocreales</taxon>
        <taxon>Nectriaceae</taxon>
        <taxon>Fusarium</taxon>
    </lineage>
</organism>
<keyword evidence="4" id="KW-1185">Reference proteome</keyword>
<evidence type="ECO:0000259" key="2">
    <source>
        <dbReference type="Pfam" id="PF20237"/>
    </source>
</evidence>
<proteinExistence type="predicted"/>
<dbReference type="Pfam" id="PF20237">
    <property type="entry name" value="DUF6594"/>
    <property type="match status" value="1"/>
</dbReference>
<feature type="transmembrane region" description="Helical" evidence="1">
    <location>
        <begin position="228"/>
        <end position="246"/>
    </location>
</feature>
<sequence length="271" mass="31081">MTDISLEDHRQGYPRLASFLTLDRSFSILKRYDFLHMRSLLDLQDQLSELQDELKLCDDLELIQLGLRSRRQDGNNSRRDLLKRIRSTLELYDKAVQDYNGMLRLPEAHETQRQNVENWFMGNKPLVRSESSCFLNMSIDTDYVSLGVSEKNDRSNLEAMLESGLRTFPRIAKLFHTNQSKTRDPNIILFSPSLLQNATKTFVALFVPMWLVLPTILLQISDGSRVRSIIYSVFVFGTSILVAAALDITKHSFLIALVTYATLLSAFLAQL</sequence>
<dbReference type="InterPro" id="IPR046529">
    <property type="entry name" value="DUF6594"/>
</dbReference>
<keyword evidence="1" id="KW-0472">Membrane</keyword>
<gene>
    <name evidence="3" type="ORF">FSPOR_8116</name>
</gene>
<keyword evidence="1" id="KW-0812">Transmembrane</keyword>
<evidence type="ECO:0000313" key="4">
    <source>
        <dbReference type="Proteomes" id="UP000266152"/>
    </source>
</evidence>
<keyword evidence="1" id="KW-1133">Transmembrane helix</keyword>
<dbReference type="PANTHER" id="PTHR34502:SF5">
    <property type="entry name" value="DUF6594 DOMAIN-CONTAINING PROTEIN"/>
    <property type="match status" value="1"/>
</dbReference>
<reference evidence="3 4" key="1">
    <citation type="journal article" date="2018" name="PLoS Pathog.">
        <title>Evolution of structural diversity of trichothecenes, a family of toxins produced by plant pathogenic and entomopathogenic fungi.</title>
        <authorList>
            <person name="Proctor R.H."/>
            <person name="McCormick S.P."/>
            <person name="Kim H.S."/>
            <person name="Cardoza R.E."/>
            <person name="Stanley A.M."/>
            <person name="Lindo L."/>
            <person name="Kelly A."/>
            <person name="Brown D.W."/>
            <person name="Lee T."/>
            <person name="Vaughan M.M."/>
            <person name="Alexander N.J."/>
            <person name="Busman M."/>
            <person name="Gutierrez S."/>
        </authorList>
    </citation>
    <scope>NUCLEOTIDE SEQUENCE [LARGE SCALE GENOMIC DNA]</scope>
    <source>
        <strain evidence="3 4">NRRL 3299</strain>
    </source>
</reference>
<dbReference type="AlphaFoldDB" id="A0A395RVW5"/>
<dbReference type="EMBL" id="PXOF01000118">
    <property type="protein sequence ID" value="RGP64296.1"/>
    <property type="molecule type" value="Genomic_DNA"/>
</dbReference>
<evidence type="ECO:0000256" key="1">
    <source>
        <dbReference type="SAM" id="Phobius"/>
    </source>
</evidence>
<accession>A0A395RVW5</accession>